<accession>A0A8F0F7M7</accession>
<sequence>MINKNRKTPQILFLIKDLDPIFFEFLTDSIEYPNKKLTFAKEGSLKVCSINIDIILFFIYCNISSTKRLNTELQKKLPGDKEKQNSFYLINKGKQKGIGKVLNKDKDLKQQLQKNFFLSINQTKNNEIISSKILTSIALLEDFNLI</sequence>
<organism evidence="1">
    <name type="scientific">Pterygophora californica</name>
    <dbReference type="NCBI Taxonomy" id="169782"/>
    <lineage>
        <taxon>Eukaryota</taxon>
        <taxon>Sar</taxon>
        <taxon>Stramenopiles</taxon>
        <taxon>Ochrophyta</taxon>
        <taxon>PX clade</taxon>
        <taxon>Phaeophyceae</taxon>
        <taxon>Laminariales</taxon>
        <taxon>Alariaceae</taxon>
        <taxon>Pterygophora</taxon>
    </lineage>
</organism>
<evidence type="ECO:0000313" key="1">
    <source>
        <dbReference type="EMBL" id="QWK42059.1"/>
    </source>
</evidence>
<geneLocation type="plastid" evidence="1"/>
<dbReference type="EMBL" id="MZ156029">
    <property type="protein sequence ID" value="QWK42059.1"/>
    <property type="molecule type" value="Genomic_DNA"/>
</dbReference>
<reference evidence="1" key="1">
    <citation type="journal article" date="2021" name="Genome Biol. Evol.">
        <title>Genomic rearrangements and sequence evolution across brown algal organelles.</title>
        <authorList>
            <person name="Starko S."/>
            <person name="Bringloe T.T."/>
            <person name="Gomez M.S."/>
            <person name="Darby H."/>
            <person name="Graham S.W."/>
            <person name="Martone P.T."/>
        </authorList>
    </citation>
    <scope>NUCLEOTIDE SEQUENCE</scope>
</reference>
<name>A0A8F0F7M7_9PHAE</name>
<protein>
    <submittedName>
        <fullName evidence="1">Uncharacterized protein</fullName>
    </submittedName>
</protein>
<dbReference type="AlphaFoldDB" id="A0A8F0F7M7"/>
<gene>
    <name evidence="1" type="primary">orf146</name>
</gene>
<proteinExistence type="predicted"/>
<keyword evidence="1" id="KW-0934">Plastid</keyword>